<evidence type="ECO:0000313" key="2">
    <source>
        <dbReference type="Proteomes" id="UP001596067"/>
    </source>
</evidence>
<name>A0ABW1F4A2_9ACTN</name>
<dbReference type="RefSeq" id="WP_345329113.1">
    <property type="nucleotide sequence ID" value="NZ_BAAAVH010000069.1"/>
</dbReference>
<keyword evidence="2" id="KW-1185">Reference proteome</keyword>
<dbReference type="Proteomes" id="UP001596067">
    <property type="component" value="Unassembled WGS sequence"/>
</dbReference>
<accession>A0ABW1F4A2</accession>
<organism evidence="1 2">
    <name type="scientific">Kitasatospora aburaviensis</name>
    <dbReference type="NCBI Taxonomy" id="67265"/>
    <lineage>
        <taxon>Bacteria</taxon>
        <taxon>Bacillati</taxon>
        <taxon>Actinomycetota</taxon>
        <taxon>Actinomycetes</taxon>
        <taxon>Kitasatosporales</taxon>
        <taxon>Streptomycetaceae</taxon>
        <taxon>Kitasatospora</taxon>
    </lineage>
</organism>
<dbReference type="EMBL" id="JBHSOD010000035">
    <property type="protein sequence ID" value="MFC5888111.1"/>
    <property type="molecule type" value="Genomic_DNA"/>
</dbReference>
<gene>
    <name evidence="1" type="ORF">ACFP0N_24390</name>
</gene>
<proteinExistence type="predicted"/>
<evidence type="ECO:0000313" key="1">
    <source>
        <dbReference type="EMBL" id="MFC5888111.1"/>
    </source>
</evidence>
<reference evidence="2" key="1">
    <citation type="journal article" date="2019" name="Int. J. Syst. Evol. Microbiol.">
        <title>The Global Catalogue of Microorganisms (GCM) 10K type strain sequencing project: providing services to taxonomists for standard genome sequencing and annotation.</title>
        <authorList>
            <consortium name="The Broad Institute Genomics Platform"/>
            <consortium name="The Broad Institute Genome Sequencing Center for Infectious Disease"/>
            <person name="Wu L."/>
            <person name="Ma J."/>
        </authorList>
    </citation>
    <scope>NUCLEOTIDE SEQUENCE [LARGE SCALE GENOMIC DNA]</scope>
    <source>
        <strain evidence="2">CGMCC 4.1469</strain>
    </source>
</reference>
<sequence length="346" mass="37816">MLDPLVGVGPLRFGMSPEQVQEALGGDATGGVSSGWRRYSRLGVSTIHGPGEELVAVGIDANRGPLVVLEDVVLIARVPSEARADISRLARRHGAKVVLNMEGEPNVPAWGISIGVTQQWLPNAEGYFQRGDAMRTDLLVTGPQLADDPYSDNNVAGWRHNSRRPAPDPGPWTLVAERDRPRWECLPLEGVGPLRFGMTPEQVSAALGDEEPAERRTYHPFPAGTFWETQGDPKEERLTEERFEGTGVRAHYRGWEEGRGPLLAAVTALGRTGPQVLFGGIPLVGRQVTAVEADVMRHITDNDLGLRLPFSGDLEVYELGVWVRSARVGDTTVSEARIGNKQWEEE</sequence>
<comment type="caution">
    <text evidence="1">The sequence shown here is derived from an EMBL/GenBank/DDBJ whole genome shotgun (WGS) entry which is preliminary data.</text>
</comment>
<protein>
    <submittedName>
        <fullName evidence="1">Uncharacterized protein</fullName>
    </submittedName>
</protein>